<dbReference type="Gene3D" id="3.40.30.10">
    <property type="entry name" value="Glutaredoxin"/>
    <property type="match status" value="1"/>
</dbReference>
<evidence type="ECO:0000256" key="5">
    <source>
        <dbReference type="SAM" id="Phobius"/>
    </source>
</evidence>
<evidence type="ECO:0000256" key="3">
    <source>
        <dbReference type="PIRSR" id="PIRSR603782-1"/>
    </source>
</evidence>
<evidence type="ECO:0000256" key="1">
    <source>
        <dbReference type="ARBA" id="ARBA00010996"/>
    </source>
</evidence>
<dbReference type="PROSITE" id="PS51352">
    <property type="entry name" value="THIOREDOXIN_2"/>
    <property type="match status" value="1"/>
</dbReference>
<feature type="binding site" evidence="3">
    <location>
        <position position="89"/>
    </location>
    <ligand>
        <name>Cu cation</name>
        <dbReference type="ChEBI" id="CHEBI:23378"/>
    </ligand>
</feature>
<keyword evidence="5" id="KW-0472">Membrane</keyword>
<dbReference type="EMBL" id="NKDB02000002">
    <property type="protein sequence ID" value="RKJ97421.1"/>
    <property type="molecule type" value="Genomic_DNA"/>
</dbReference>
<evidence type="ECO:0000256" key="4">
    <source>
        <dbReference type="PIRSR" id="PIRSR603782-2"/>
    </source>
</evidence>
<dbReference type="InterPro" id="IPR036249">
    <property type="entry name" value="Thioredoxin-like_sf"/>
</dbReference>
<feature type="disulfide bond" description="Redox-active" evidence="4">
    <location>
        <begin position="85"/>
        <end position="89"/>
    </location>
</feature>
<evidence type="ECO:0000256" key="6">
    <source>
        <dbReference type="SAM" id="SignalP"/>
    </source>
</evidence>
<comment type="caution">
    <text evidence="8">The sequence shown here is derived from an EMBL/GenBank/DDBJ whole genome shotgun (WGS) entry which is preliminary data.</text>
</comment>
<keyword evidence="5" id="KW-0812">Transmembrane</keyword>
<feature type="transmembrane region" description="Helical" evidence="5">
    <location>
        <begin position="246"/>
        <end position="266"/>
    </location>
</feature>
<dbReference type="InterPro" id="IPR003782">
    <property type="entry name" value="SCO1/SenC"/>
</dbReference>
<feature type="signal peptide" evidence="6">
    <location>
        <begin position="1"/>
        <end position="26"/>
    </location>
</feature>
<dbReference type="PANTHER" id="PTHR12151">
    <property type="entry name" value="ELECTRON TRANSPORT PROTIN SCO1/SENC FAMILY MEMBER"/>
    <property type="match status" value="1"/>
</dbReference>
<proteinExistence type="inferred from homology"/>
<keyword evidence="4" id="KW-1015">Disulfide bond</keyword>
<feature type="binding site" evidence="3">
    <location>
        <position position="85"/>
    </location>
    <ligand>
        <name>Cu cation</name>
        <dbReference type="ChEBI" id="CHEBI:23378"/>
    </ligand>
</feature>
<organism evidence="8 9">
    <name type="scientific">Alicycliphilus denitrificans</name>
    <dbReference type="NCBI Taxonomy" id="179636"/>
    <lineage>
        <taxon>Bacteria</taxon>
        <taxon>Pseudomonadati</taxon>
        <taxon>Pseudomonadota</taxon>
        <taxon>Betaproteobacteria</taxon>
        <taxon>Burkholderiales</taxon>
        <taxon>Comamonadaceae</taxon>
        <taxon>Alicycliphilus</taxon>
    </lineage>
</organism>
<accession>A0A3R7ITW6</accession>
<keyword evidence="3" id="KW-0479">Metal-binding</keyword>
<keyword evidence="2 3" id="KW-0186">Copper</keyword>
<feature type="chain" id="PRO_5018615902" evidence="6">
    <location>
        <begin position="27"/>
        <end position="283"/>
    </location>
</feature>
<dbReference type="Pfam" id="PF02630">
    <property type="entry name" value="SCO1-SenC"/>
    <property type="match status" value="1"/>
</dbReference>
<evidence type="ECO:0000313" key="8">
    <source>
        <dbReference type="EMBL" id="RKJ97421.1"/>
    </source>
</evidence>
<dbReference type="InterPro" id="IPR013766">
    <property type="entry name" value="Thioredoxin_domain"/>
</dbReference>
<feature type="domain" description="Thioredoxin" evidence="7">
    <location>
        <begin position="47"/>
        <end position="209"/>
    </location>
</feature>
<dbReference type="AlphaFoldDB" id="A0A3R7ITW6"/>
<dbReference type="PANTHER" id="PTHR12151:SF25">
    <property type="entry name" value="LINALOOL DEHYDRATASE_ISOMERASE DOMAIN-CONTAINING PROTEIN"/>
    <property type="match status" value="1"/>
</dbReference>
<dbReference type="SUPFAM" id="SSF52833">
    <property type="entry name" value="Thioredoxin-like"/>
    <property type="match status" value="1"/>
</dbReference>
<protein>
    <submittedName>
        <fullName evidence="8">SCO family protein</fullName>
    </submittedName>
</protein>
<name>A0A3R7ITW6_9BURK</name>
<sequence length="283" mass="30699">MVWSLPPRLLRGAASCALALALPAMASTDGSADLGLDREAALRASQAAIGRKVGEHILLNREGQPVSLASYRGKPLLVSFIYTGCFQVCPTTTRSLQETVEGLQKSVGPNQFNVVSIGFNQPADSPQALKAFATQYGIRQPNWEFLSPPGAIVPALAQDFGFVFQATPAGFDHVLQVSILDAEGRIVRQVYGESLVPAELGEPLKMLLAGTPVESNELIDHLLDRVRILCTVYDPKTGAYKVDYTLPIQIAGGVTFFIAMMIFFINEWRSNRKSARHKGARNA</sequence>
<comment type="similarity">
    <text evidence="1">Belongs to the SCO1/2 family.</text>
</comment>
<gene>
    <name evidence="8" type="ORF">CE154_011650</name>
</gene>
<dbReference type="CDD" id="cd02968">
    <property type="entry name" value="SCO"/>
    <property type="match status" value="1"/>
</dbReference>
<evidence type="ECO:0000256" key="2">
    <source>
        <dbReference type="ARBA" id="ARBA00023008"/>
    </source>
</evidence>
<keyword evidence="5" id="KW-1133">Transmembrane helix</keyword>
<keyword evidence="6" id="KW-0732">Signal</keyword>
<evidence type="ECO:0000313" key="9">
    <source>
        <dbReference type="Proteomes" id="UP000216225"/>
    </source>
</evidence>
<reference evidence="8 9" key="1">
    <citation type="submission" date="2018-09" db="EMBL/GenBank/DDBJ databases">
        <title>Genome comparison of Alicycliphilus sp. BQ1, a polyurethanolytic bacterium, with its closest phylogenetic relatives Alicycliphilus denitrificans BC and K601, unable to attack polyurethane.</title>
        <authorList>
            <person name="Loza-Tavera H."/>
            <person name="Lozano L."/>
            <person name="Cevallos M."/>
            <person name="Maya-Lucas O."/>
            <person name="Garcia-Mena J."/>
            <person name="Hernandez J."/>
        </authorList>
    </citation>
    <scope>NUCLEOTIDE SEQUENCE [LARGE SCALE GENOMIC DNA]</scope>
    <source>
        <strain evidence="8 9">BQ1</strain>
    </source>
</reference>
<dbReference type="GO" id="GO:0046872">
    <property type="term" value="F:metal ion binding"/>
    <property type="evidence" value="ECO:0007669"/>
    <property type="project" value="UniProtKB-KW"/>
</dbReference>
<evidence type="ECO:0000259" key="7">
    <source>
        <dbReference type="PROSITE" id="PS51352"/>
    </source>
</evidence>
<dbReference type="Proteomes" id="UP000216225">
    <property type="component" value="Unassembled WGS sequence"/>
</dbReference>